<sequence length="96" mass="11576">MILEYSVNEAQVQPAWLKTLYDLVEELNCKCRTYIDESYNRSFKQFTRTRTIEVYGSETMLSWLKLRMERYSHFINEFNDKAEIQSSMKNEGRDTI</sequence>
<evidence type="ECO:0000313" key="1">
    <source>
        <dbReference type="EMBL" id="HIU93512.1"/>
    </source>
</evidence>
<gene>
    <name evidence="1" type="ORF">IAD26_10340</name>
</gene>
<dbReference type="EMBL" id="DVOD01000072">
    <property type="protein sequence ID" value="HIU93512.1"/>
    <property type="molecule type" value="Genomic_DNA"/>
</dbReference>
<protein>
    <submittedName>
        <fullName evidence="1">Uncharacterized protein</fullName>
    </submittedName>
</protein>
<accession>A0A9D1N1Q7</accession>
<dbReference type="AlphaFoldDB" id="A0A9D1N1Q7"/>
<reference evidence="1" key="1">
    <citation type="submission" date="2020-10" db="EMBL/GenBank/DDBJ databases">
        <authorList>
            <person name="Gilroy R."/>
        </authorList>
    </citation>
    <scope>NUCLEOTIDE SEQUENCE</scope>
    <source>
        <strain evidence="1">CHK154-7741</strain>
    </source>
</reference>
<name>A0A9D1N1Q7_9CLOT</name>
<evidence type="ECO:0000313" key="2">
    <source>
        <dbReference type="Proteomes" id="UP000886748"/>
    </source>
</evidence>
<organism evidence="1 2">
    <name type="scientific">Candidatus Limenecus avicola</name>
    <dbReference type="NCBI Taxonomy" id="2840847"/>
    <lineage>
        <taxon>Bacteria</taxon>
        <taxon>Bacillati</taxon>
        <taxon>Bacillota</taxon>
        <taxon>Clostridia</taxon>
        <taxon>Eubacteriales</taxon>
        <taxon>Clostridiaceae</taxon>
        <taxon>Clostridiaceae incertae sedis</taxon>
        <taxon>Candidatus Limenecus</taxon>
    </lineage>
</organism>
<dbReference type="Proteomes" id="UP000886748">
    <property type="component" value="Unassembled WGS sequence"/>
</dbReference>
<reference evidence="1" key="2">
    <citation type="journal article" date="2021" name="PeerJ">
        <title>Extensive microbial diversity within the chicken gut microbiome revealed by metagenomics and culture.</title>
        <authorList>
            <person name="Gilroy R."/>
            <person name="Ravi A."/>
            <person name="Getino M."/>
            <person name="Pursley I."/>
            <person name="Horton D.L."/>
            <person name="Alikhan N.F."/>
            <person name="Baker D."/>
            <person name="Gharbi K."/>
            <person name="Hall N."/>
            <person name="Watson M."/>
            <person name="Adriaenssens E.M."/>
            <person name="Foster-Nyarko E."/>
            <person name="Jarju S."/>
            <person name="Secka A."/>
            <person name="Antonio M."/>
            <person name="Oren A."/>
            <person name="Chaudhuri R.R."/>
            <person name="La Ragione R."/>
            <person name="Hildebrand F."/>
            <person name="Pallen M.J."/>
        </authorList>
    </citation>
    <scope>NUCLEOTIDE SEQUENCE</scope>
    <source>
        <strain evidence="1">CHK154-7741</strain>
    </source>
</reference>
<proteinExistence type="predicted"/>
<comment type="caution">
    <text evidence="1">The sequence shown here is derived from an EMBL/GenBank/DDBJ whole genome shotgun (WGS) entry which is preliminary data.</text>
</comment>